<dbReference type="OrthoDB" id="2213137at2759"/>
<feature type="transmembrane region" description="Helical" evidence="1">
    <location>
        <begin position="57"/>
        <end position="76"/>
    </location>
</feature>
<protein>
    <submittedName>
        <fullName evidence="2">Uncharacterized protein</fullName>
    </submittedName>
</protein>
<dbReference type="AlphaFoldDB" id="A0A8T9C6P5"/>
<evidence type="ECO:0000313" key="2">
    <source>
        <dbReference type="EMBL" id="TVY81409.1"/>
    </source>
</evidence>
<proteinExistence type="predicted"/>
<keyword evidence="1" id="KW-1133">Transmembrane helix</keyword>
<comment type="caution">
    <text evidence="2">The sequence shown here is derived from an EMBL/GenBank/DDBJ whole genome shotgun (WGS) entry which is preliminary data.</text>
</comment>
<feature type="transmembrane region" description="Helical" evidence="1">
    <location>
        <begin position="82"/>
        <end position="104"/>
    </location>
</feature>
<keyword evidence="3" id="KW-1185">Reference proteome</keyword>
<sequence>MNAPQRAKQAGKPCEGSLLGLLHQQLAIGLATGQDALTLALLSVSQLRYLSDHRVPINLLILISMLVSALAVLALWDSAKSLAAMVVFAIVYGLFGAGYVAMWARMGSAVTKEPTAALAMFSLFCFRKGVGNVVARPSSAALIEKGVAIESYSALV</sequence>
<keyword evidence="1" id="KW-0472">Membrane</keyword>
<reference evidence="2 3" key="1">
    <citation type="submission" date="2018-05" db="EMBL/GenBank/DDBJ databases">
        <title>Genome sequencing and assembly of the regulated plant pathogen Lachnellula willkommii and related sister species for the development of diagnostic species identification markers.</title>
        <authorList>
            <person name="Giroux E."/>
            <person name="Bilodeau G."/>
        </authorList>
    </citation>
    <scope>NUCLEOTIDE SEQUENCE [LARGE SCALE GENOMIC DNA]</scope>
    <source>
        <strain evidence="2 3">CBS 268.59</strain>
    </source>
</reference>
<gene>
    <name evidence="2" type="ORF">LSUE1_G002031</name>
</gene>
<evidence type="ECO:0000313" key="3">
    <source>
        <dbReference type="Proteomes" id="UP000469558"/>
    </source>
</evidence>
<organism evidence="2 3">
    <name type="scientific">Lachnellula suecica</name>
    <dbReference type="NCBI Taxonomy" id="602035"/>
    <lineage>
        <taxon>Eukaryota</taxon>
        <taxon>Fungi</taxon>
        <taxon>Dikarya</taxon>
        <taxon>Ascomycota</taxon>
        <taxon>Pezizomycotina</taxon>
        <taxon>Leotiomycetes</taxon>
        <taxon>Helotiales</taxon>
        <taxon>Lachnaceae</taxon>
        <taxon>Lachnellula</taxon>
    </lineage>
</organism>
<dbReference type="InterPro" id="IPR036259">
    <property type="entry name" value="MFS_trans_sf"/>
</dbReference>
<name>A0A8T9C6P5_9HELO</name>
<dbReference type="EMBL" id="QGMK01000484">
    <property type="protein sequence ID" value="TVY81409.1"/>
    <property type="molecule type" value="Genomic_DNA"/>
</dbReference>
<keyword evidence="1" id="KW-0812">Transmembrane</keyword>
<accession>A0A8T9C6P5</accession>
<dbReference type="SUPFAM" id="SSF103473">
    <property type="entry name" value="MFS general substrate transporter"/>
    <property type="match status" value="1"/>
</dbReference>
<evidence type="ECO:0000256" key="1">
    <source>
        <dbReference type="SAM" id="Phobius"/>
    </source>
</evidence>
<dbReference type="Proteomes" id="UP000469558">
    <property type="component" value="Unassembled WGS sequence"/>
</dbReference>